<dbReference type="SUPFAM" id="SSF81296">
    <property type="entry name" value="E set domains"/>
    <property type="match status" value="1"/>
</dbReference>
<dbReference type="Proteomes" id="UP001196870">
    <property type="component" value="Unassembled WGS sequence"/>
</dbReference>
<dbReference type="InterPro" id="IPR012768">
    <property type="entry name" value="Trehalose_TreZ"/>
</dbReference>
<dbReference type="CDD" id="cd11325">
    <property type="entry name" value="AmyAc_GTHase"/>
    <property type="match status" value="1"/>
</dbReference>
<evidence type="ECO:0000313" key="17">
    <source>
        <dbReference type="Proteomes" id="UP001196870"/>
    </source>
</evidence>
<evidence type="ECO:0000256" key="7">
    <source>
        <dbReference type="ARBA" id="ARBA00022801"/>
    </source>
</evidence>
<dbReference type="Pfam" id="PF00128">
    <property type="entry name" value="Alpha-amylase"/>
    <property type="match status" value="1"/>
</dbReference>
<dbReference type="InterPro" id="IPR013783">
    <property type="entry name" value="Ig-like_fold"/>
</dbReference>
<evidence type="ECO:0000256" key="10">
    <source>
        <dbReference type="ARBA" id="ARBA00032057"/>
    </source>
</evidence>
<dbReference type="InterPro" id="IPR017853">
    <property type="entry name" value="GH"/>
</dbReference>
<evidence type="ECO:0000256" key="8">
    <source>
        <dbReference type="ARBA" id="ARBA00023277"/>
    </source>
</evidence>
<dbReference type="SUPFAM" id="SSF51445">
    <property type="entry name" value="(Trans)glycosidases"/>
    <property type="match status" value="1"/>
</dbReference>
<comment type="pathway">
    <text evidence="2 14">Glycan biosynthesis; trehalose biosynthesis.</text>
</comment>
<organism evidence="16 17">
    <name type="scientific">Plastoroseomonas hellenica</name>
    <dbReference type="NCBI Taxonomy" id="2687306"/>
    <lineage>
        <taxon>Bacteria</taxon>
        <taxon>Pseudomonadati</taxon>
        <taxon>Pseudomonadota</taxon>
        <taxon>Alphaproteobacteria</taxon>
        <taxon>Acetobacterales</taxon>
        <taxon>Acetobacteraceae</taxon>
        <taxon>Plastoroseomonas</taxon>
    </lineage>
</organism>
<keyword evidence="8" id="KW-0119">Carbohydrate metabolism</keyword>
<reference evidence="17" key="1">
    <citation type="journal article" date="2021" name="Syst. Appl. Microbiol.">
        <title>Roseomonas hellenica sp. nov., isolated from roots of wild-growing Alkanna tinctoria.</title>
        <authorList>
            <person name="Rat A."/>
            <person name="Naranjo H.D."/>
            <person name="Lebbe L."/>
            <person name="Cnockaert M."/>
            <person name="Krigas N."/>
            <person name="Grigoriadou K."/>
            <person name="Maloupa E."/>
            <person name="Willems A."/>
        </authorList>
    </citation>
    <scope>NUCLEOTIDE SEQUENCE [LARGE SCALE GENOMIC DNA]</scope>
    <source>
        <strain evidence="17">LMG 31523</strain>
    </source>
</reference>
<comment type="similarity">
    <text evidence="3 14">Belongs to the glycosyl hydrolase 13 family.</text>
</comment>
<evidence type="ECO:0000256" key="3">
    <source>
        <dbReference type="ARBA" id="ARBA00008061"/>
    </source>
</evidence>
<keyword evidence="17" id="KW-1185">Reference proteome</keyword>
<dbReference type="PANTHER" id="PTHR43651">
    <property type="entry name" value="1,4-ALPHA-GLUCAN-BRANCHING ENZYME"/>
    <property type="match status" value="1"/>
</dbReference>
<keyword evidence="7 14" id="KW-0378">Hydrolase</keyword>
<dbReference type="EMBL" id="JAAGBB010000001">
    <property type="protein sequence ID" value="MBR0662896.1"/>
    <property type="molecule type" value="Genomic_DNA"/>
</dbReference>
<dbReference type="Gene3D" id="3.20.20.80">
    <property type="entry name" value="Glycosidases"/>
    <property type="match status" value="1"/>
</dbReference>
<gene>
    <name evidence="16" type="primary">treZ</name>
    <name evidence="16" type="ORF">GXW71_00880</name>
</gene>
<accession>A0ABS5ERH6</accession>
<dbReference type="InterPro" id="IPR044901">
    <property type="entry name" value="Trehalose_TreZ_E-set_sf"/>
</dbReference>
<dbReference type="NCBIfam" id="TIGR02402">
    <property type="entry name" value="trehalose_TreZ"/>
    <property type="match status" value="1"/>
</dbReference>
<comment type="subcellular location">
    <subcellularLocation>
        <location evidence="1">Cytoplasm</location>
    </subcellularLocation>
</comment>
<evidence type="ECO:0000256" key="2">
    <source>
        <dbReference type="ARBA" id="ARBA00005199"/>
    </source>
</evidence>
<dbReference type="InterPro" id="IPR022567">
    <property type="entry name" value="DUF3459"/>
</dbReference>
<dbReference type="InterPro" id="IPR006047">
    <property type="entry name" value="GH13_cat_dom"/>
</dbReference>
<evidence type="ECO:0000256" key="12">
    <source>
        <dbReference type="ARBA" id="ARBA00034013"/>
    </source>
</evidence>
<keyword evidence="6" id="KW-0963">Cytoplasm</keyword>
<proteinExistence type="inferred from homology"/>
<dbReference type="CDD" id="cd02853">
    <property type="entry name" value="E_set_MTHase_like_N"/>
    <property type="match status" value="1"/>
</dbReference>
<evidence type="ECO:0000256" key="5">
    <source>
        <dbReference type="ARBA" id="ARBA00015938"/>
    </source>
</evidence>
<comment type="caution">
    <text evidence="16">The sequence shown here is derived from an EMBL/GenBank/DDBJ whole genome shotgun (WGS) entry which is preliminary data.</text>
</comment>
<feature type="domain" description="Glycosyl hydrolase family 13 catalytic" evidence="15">
    <location>
        <begin position="89"/>
        <end position="449"/>
    </location>
</feature>
<dbReference type="Gene3D" id="1.10.10.760">
    <property type="entry name" value="E-set domains of sugar-utilizing enzymes"/>
    <property type="match status" value="1"/>
</dbReference>
<evidence type="ECO:0000256" key="9">
    <source>
        <dbReference type="ARBA" id="ARBA00023295"/>
    </source>
</evidence>
<dbReference type="SMART" id="SM00642">
    <property type="entry name" value="Aamy"/>
    <property type="match status" value="1"/>
</dbReference>
<dbReference type="EC" id="3.2.1.141" evidence="4 13"/>
<keyword evidence="9 14" id="KW-0326">Glycosidase</keyword>
<dbReference type="RefSeq" id="WP_211850393.1">
    <property type="nucleotide sequence ID" value="NZ_JAAGBB010000001.1"/>
</dbReference>
<evidence type="ECO:0000256" key="11">
    <source>
        <dbReference type="ARBA" id="ARBA00033284"/>
    </source>
</evidence>
<dbReference type="InterPro" id="IPR014756">
    <property type="entry name" value="Ig_E-set"/>
</dbReference>
<name>A0ABS5ERH6_9PROT</name>
<dbReference type="PIRSF" id="PIRSF006337">
    <property type="entry name" value="Trehalose_TreZ"/>
    <property type="match status" value="1"/>
</dbReference>
<evidence type="ECO:0000256" key="13">
    <source>
        <dbReference type="NCBIfam" id="TIGR02402"/>
    </source>
</evidence>
<dbReference type="Pfam" id="PF11941">
    <property type="entry name" value="DUF3459"/>
    <property type="match status" value="1"/>
</dbReference>
<comment type="catalytic activity">
    <reaction evidence="12 14">
        <text>hydrolysis of (1-&gt;4)-alpha-D-glucosidic linkage in 4-alpha-D-[(1-&gt;4)-alpha-D-glucanosyl]n trehalose to yield trehalose and (1-&gt;4)-alpha-D-glucan.</text>
        <dbReference type="EC" id="3.2.1.141"/>
    </reaction>
</comment>
<evidence type="ECO:0000259" key="15">
    <source>
        <dbReference type="SMART" id="SM00642"/>
    </source>
</evidence>
<dbReference type="Gene3D" id="2.60.40.10">
    <property type="entry name" value="Immunoglobulins"/>
    <property type="match status" value="1"/>
</dbReference>
<evidence type="ECO:0000256" key="14">
    <source>
        <dbReference type="PIRNR" id="PIRNR006337"/>
    </source>
</evidence>
<evidence type="ECO:0000256" key="6">
    <source>
        <dbReference type="ARBA" id="ARBA00022490"/>
    </source>
</evidence>
<dbReference type="PANTHER" id="PTHR43651:SF11">
    <property type="entry name" value="MALTO-OLIGOSYLTREHALOSE TREHALOHYDROLASE"/>
    <property type="match status" value="1"/>
</dbReference>
<evidence type="ECO:0000256" key="4">
    <source>
        <dbReference type="ARBA" id="ARBA00012268"/>
    </source>
</evidence>
<protein>
    <recommendedName>
        <fullName evidence="5 13">Malto-oligosyltrehalose trehalohydrolase</fullName>
        <shortName evidence="14">MTHase</shortName>
        <ecNumber evidence="4 13">3.2.1.141</ecNumber>
    </recommendedName>
    <alternativeName>
        <fullName evidence="11 14">4-alpha-D-((1-&gt;4)-alpha-D-glucano)trehalose trehalohydrolase</fullName>
    </alternativeName>
    <alternativeName>
        <fullName evidence="10 14">Maltooligosyl trehalose trehalohydrolase</fullName>
    </alternativeName>
</protein>
<sequence>MSAPMLWGPRPTAPGITRFPLWAPDCDAVALEIEGQPALAMTRAPDGWFVAEAPIGPGARYRFRIAPDLAIPDPASRRQAVDVHGFSVVTAPTEFAWQHRDWRGRPWHEAVFYEVHVGAMGGFAGVEQALPRLRDLGVTAIELMPVAAFPGQRNWGYDGVLPFAPHPGYGTPEALKRLVDAAHGLGLMIILDVVYNHFGPDGAYLHTCAKRFFDPARQTGWGEAIAFSEPAVAAYFEENARYWLDEFRFDGLRFDAVHAIEPEAWLRSLPAKLRATCPGRHIHLILENEHNAARLLRPDAASDGFDAQWNDDGHNALHAMLTDENESYYAPFAEHASTKVARALAEGFVFQGPPAARGEPSAHLPPTAFVLFLQNHDQIGNRAFGERLTQLAPPGALAAATALLLLAPQIPLLFMGEEWGATSPFLFFTDHNAELAPLVREGRRREFARFAAFSDPKIRDRIPDPNAEASFTASIPNPAEADGPPHREILALHRHLLAIRHREIMPRLQGTRALGAEATGPASVLARWSLGDGALLTIAMNCGAQVVPCRAAGTLLFETSPGATAALAGGHLPGFCTVALLEQAP</sequence>
<evidence type="ECO:0000256" key="1">
    <source>
        <dbReference type="ARBA" id="ARBA00004496"/>
    </source>
</evidence>
<evidence type="ECO:0000313" key="16">
    <source>
        <dbReference type="EMBL" id="MBR0662896.1"/>
    </source>
</evidence>